<comment type="similarity">
    <text evidence="1">Belongs to the arrestin family.</text>
</comment>
<dbReference type="GO" id="GO:0015031">
    <property type="term" value="P:protein transport"/>
    <property type="evidence" value="ECO:0007669"/>
    <property type="project" value="TreeGrafter"/>
</dbReference>
<name>B4N8C0_DROWI</name>
<dbReference type="Gene3D" id="2.60.40.640">
    <property type="match status" value="1"/>
</dbReference>
<dbReference type="InterPro" id="IPR014756">
    <property type="entry name" value="Ig_E-set"/>
</dbReference>
<sequence length="367" mass="41445">MVIKCQFNLSRSAGVYYTGEQILGSVALSVGKKPVQVEGIKITLLGLTTVNWKESVNGPPQIEHNDCSSQPLEPLEMFYKSSKTLIEYTQQLTDALLLLPGKSHLASYDFQLPQSLPATCRLSHGSTNYILKVNLERQGKHVKSFHHRLIVKKCINFNDLRPQTKDTCHMSLKMSRSVFVPGQSVGYELQTNLPQPYITRLCHSITYQSEVPCRKSKNVITVLDESSEMCGELRLPLTAPIMTAGEEDQEEAIQISYLIETLYTDRDCRRVSLQLPVYVGTIAPPMDSISSQSAIEAMSLCFVNFALHQNELFMPMNQLLAHSCSRELNVMTSGKHCEGIKLLQCQQKKKKSYIHMALRYFHKTILQ</sequence>
<proteinExistence type="inferred from homology"/>
<dbReference type="STRING" id="7260.B4N8C0"/>
<dbReference type="KEGG" id="dwi:6647680"/>
<dbReference type="FunCoup" id="B4N8C0">
    <property type="interactions" value="20"/>
</dbReference>
<dbReference type="Proteomes" id="UP000007798">
    <property type="component" value="Unassembled WGS sequence"/>
</dbReference>
<evidence type="ECO:0000313" key="4">
    <source>
        <dbReference type="Proteomes" id="UP000007798"/>
    </source>
</evidence>
<organism evidence="3 4">
    <name type="scientific">Drosophila willistoni</name>
    <name type="common">Fruit fly</name>
    <dbReference type="NCBI Taxonomy" id="7260"/>
    <lineage>
        <taxon>Eukaryota</taxon>
        <taxon>Metazoa</taxon>
        <taxon>Ecdysozoa</taxon>
        <taxon>Arthropoda</taxon>
        <taxon>Hexapoda</taxon>
        <taxon>Insecta</taxon>
        <taxon>Pterygota</taxon>
        <taxon>Neoptera</taxon>
        <taxon>Endopterygota</taxon>
        <taxon>Diptera</taxon>
        <taxon>Brachycera</taxon>
        <taxon>Muscomorpha</taxon>
        <taxon>Ephydroidea</taxon>
        <taxon>Drosophilidae</taxon>
        <taxon>Drosophila</taxon>
        <taxon>Sophophora</taxon>
    </lineage>
</organism>
<accession>B4N8C0</accession>
<dbReference type="InParanoid" id="B4N8C0"/>
<dbReference type="AlphaFoldDB" id="B4N8C0"/>
<dbReference type="EMBL" id="CH964232">
    <property type="protein sequence ID" value="EDW81371.1"/>
    <property type="molecule type" value="Genomic_DNA"/>
</dbReference>
<keyword evidence="4" id="KW-1185">Reference proteome</keyword>
<dbReference type="PANTHER" id="PTHR11188">
    <property type="entry name" value="ARRESTIN DOMAIN CONTAINING PROTEIN"/>
    <property type="match status" value="1"/>
</dbReference>
<dbReference type="SUPFAM" id="SSF81296">
    <property type="entry name" value="E set domains"/>
    <property type="match status" value="1"/>
</dbReference>
<dbReference type="GO" id="GO:0005737">
    <property type="term" value="C:cytoplasm"/>
    <property type="evidence" value="ECO:0007669"/>
    <property type="project" value="TreeGrafter"/>
</dbReference>
<evidence type="ECO:0000313" key="3">
    <source>
        <dbReference type="EMBL" id="EDW81371.1"/>
    </source>
</evidence>
<evidence type="ECO:0000259" key="2">
    <source>
        <dbReference type="Pfam" id="PF00339"/>
    </source>
</evidence>
<protein>
    <recommendedName>
        <fullName evidence="2">Arrestin-like N-terminal domain-containing protein</fullName>
    </recommendedName>
</protein>
<dbReference type="HOGENOM" id="CLU_779073_0_0_1"/>
<feature type="domain" description="Arrestin-like N-terminal" evidence="2">
    <location>
        <begin position="5"/>
        <end position="156"/>
    </location>
</feature>
<dbReference type="PhylomeDB" id="B4N8C0"/>
<evidence type="ECO:0000256" key="1">
    <source>
        <dbReference type="ARBA" id="ARBA00005298"/>
    </source>
</evidence>
<gene>
    <name evidence="3" type="primary">Dwil\GK11055</name>
    <name evidence="3" type="ORF">Dwil_GK11055</name>
</gene>
<dbReference type="PANTHER" id="PTHR11188:SF167">
    <property type="entry name" value="ARRESTIN C-TERMINAL-LIKE DOMAIN-CONTAINING PROTEIN-RELATED"/>
    <property type="match status" value="1"/>
</dbReference>
<dbReference type="OrthoDB" id="2333384at2759"/>
<dbReference type="OMA" id="CEFNLSR"/>
<dbReference type="SMR" id="B4N8C0"/>
<dbReference type="eggNOG" id="KOG3780">
    <property type="taxonomic scope" value="Eukaryota"/>
</dbReference>
<reference evidence="3 4" key="1">
    <citation type="journal article" date="2007" name="Nature">
        <title>Evolution of genes and genomes on the Drosophila phylogeny.</title>
        <authorList>
            <consortium name="Drosophila 12 Genomes Consortium"/>
            <person name="Clark A.G."/>
            <person name="Eisen M.B."/>
            <person name="Smith D.R."/>
            <person name="Bergman C.M."/>
            <person name="Oliver B."/>
            <person name="Markow T.A."/>
            <person name="Kaufman T.C."/>
            <person name="Kellis M."/>
            <person name="Gelbart W."/>
            <person name="Iyer V.N."/>
            <person name="Pollard D.A."/>
            <person name="Sackton T.B."/>
            <person name="Larracuente A.M."/>
            <person name="Singh N.D."/>
            <person name="Abad J.P."/>
            <person name="Abt D.N."/>
            <person name="Adryan B."/>
            <person name="Aguade M."/>
            <person name="Akashi H."/>
            <person name="Anderson W.W."/>
            <person name="Aquadro C.F."/>
            <person name="Ardell D.H."/>
            <person name="Arguello R."/>
            <person name="Artieri C.G."/>
            <person name="Barbash D.A."/>
            <person name="Barker D."/>
            <person name="Barsanti P."/>
            <person name="Batterham P."/>
            <person name="Batzoglou S."/>
            <person name="Begun D."/>
            <person name="Bhutkar A."/>
            <person name="Blanco E."/>
            <person name="Bosak S.A."/>
            <person name="Bradley R.K."/>
            <person name="Brand A.D."/>
            <person name="Brent M.R."/>
            <person name="Brooks A.N."/>
            <person name="Brown R.H."/>
            <person name="Butlin R.K."/>
            <person name="Caggese C."/>
            <person name="Calvi B.R."/>
            <person name="Bernardo de Carvalho A."/>
            <person name="Caspi A."/>
            <person name="Castrezana S."/>
            <person name="Celniker S.E."/>
            <person name="Chang J.L."/>
            <person name="Chapple C."/>
            <person name="Chatterji S."/>
            <person name="Chinwalla A."/>
            <person name="Civetta A."/>
            <person name="Clifton S.W."/>
            <person name="Comeron J.M."/>
            <person name="Costello J.C."/>
            <person name="Coyne J.A."/>
            <person name="Daub J."/>
            <person name="David R.G."/>
            <person name="Delcher A.L."/>
            <person name="Delehaunty K."/>
            <person name="Do C.B."/>
            <person name="Ebling H."/>
            <person name="Edwards K."/>
            <person name="Eickbush T."/>
            <person name="Evans J.D."/>
            <person name="Filipski A."/>
            <person name="Findeiss S."/>
            <person name="Freyhult E."/>
            <person name="Fulton L."/>
            <person name="Fulton R."/>
            <person name="Garcia A.C."/>
            <person name="Gardiner A."/>
            <person name="Garfield D.A."/>
            <person name="Garvin B.E."/>
            <person name="Gibson G."/>
            <person name="Gilbert D."/>
            <person name="Gnerre S."/>
            <person name="Godfrey J."/>
            <person name="Good R."/>
            <person name="Gotea V."/>
            <person name="Gravely B."/>
            <person name="Greenberg A.J."/>
            <person name="Griffiths-Jones S."/>
            <person name="Gross S."/>
            <person name="Guigo R."/>
            <person name="Gustafson E.A."/>
            <person name="Haerty W."/>
            <person name="Hahn M.W."/>
            <person name="Halligan D.L."/>
            <person name="Halpern A.L."/>
            <person name="Halter G.M."/>
            <person name="Han M.V."/>
            <person name="Heger A."/>
            <person name="Hillier L."/>
            <person name="Hinrichs A.S."/>
            <person name="Holmes I."/>
            <person name="Hoskins R.A."/>
            <person name="Hubisz M.J."/>
            <person name="Hultmark D."/>
            <person name="Huntley M.A."/>
            <person name="Jaffe D.B."/>
            <person name="Jagadeeshan S."/>
            <person name="Jeck W.R."/>
            <person name="Johnson J."/>
            <person name="Jones C.D."/>
            <person name="Jordan W.C."/>
            <person name="Karpen G.H."/>
            <person name="Kataoka E."/>
            <person name="Keightley P.D."/>
            <person name="Kheradpour P."/>
            <person name="Kirkness E.F."/>
            <person name="Koerich L.B."/>
            <person name="Kristiansen K."/>
            <person name="Kudrna D."/>
            <person name="Kulathinal R.J."/>
            <person name="Kumar S."/>
            <person name="Kwok R."/>
            <person name="Lander E."/>
            <person name="Langley C.H."/>
            <person name="Lapoint R."/>
            <person name="Lazzaro B.P."/>
            <person name="Lee S.J."/>
            <person name="Levesque L."/>
            <person name="Li R."/>
            <person name="Lin C.F."/>
            <person name="Lin M.F."/>
            <person name="Lindblad-Toh K."/>
            <person name="Llopart A."/>
            <person name="Long M."/>
            <person name="Low L."/>
            <person name="Lozovsky E."/>
            <person name="Lu J."/>
            <person name="Luo M."/>
            <person name="Machado C.A."/>
            <person name="Makalowski W."/>
            <person name="Marzo M."/>
            <person name="Matsuda M."/>
            <person name="Matzkin L."/>
            <person name="McAllister B."/>
            <person name="McBride C.S."/>
            <person name="McKernan B."/>
            <person name="McKernan K."/>
            <person name="Mendez-Lago M."/>
            <person name="Minx P."/>
            <person name="Mollenhauer M.U."/>
            <person name="Montooth K."/>
            <person name="Mount S.M."/>
            <person name="Mu X."/>
            <person name="Myers E."/>
            <person name="Negre B."/>
            <person name="Newfeld S."/>
            <person name="Nielsen R."/>
            <person name="Noor M.A."/>
            <person name="O'Grady P."/>
            <person name="Pachter L."/>
            <person name="Papaceit M."/>
            <person name="Parisi M.J."/>
            <person name="Parisi M."/>
            <person name="Parts L."/>
            <person name="Pedersen J.S."/>
            <person name="Pesole G."/>
            <person name="Phillippy A.M."/>
            <person name="Ponting C.P."/>
            <person name="Pop M."/>
            <person name="Porcelli D."/>
            <person name="Powell J.R."/>
            <person name="Prohaska S."/>
            <person name="Pruitt K."/>
            <person name="Puig M."/>
            <person name="Quesneville H."/>
            <person name="Ram K.R."/>
            <person name="Rand D."/>
            <person name="Rasmussen M.D."/>
            <person name="Reed L.K."/>
            <person name="Reenan R."/>
            <person name="Reily A."/>
            <person name="Remington K.A."/>
            <person name="Rieger T.T."/>
            <person name="Ritchie M.G."/>
            <person name="Robin C."/>
            <person name="Rogers Y.H."/>
            <person name="Rohde C."/>
            <person name="Rozas J."/>
            <person name="Rubenfield M.J."/>
            <person name="Ruiz A."/>
            <person name="Russo S."/>
            <person name="Salzberg S.L."/>
            <person name="Sanchez-Gracia A."/>
            <person name="Saranga D.J."/>
            <person name="Sato H."/>
            <person name="Schaeffer S.W."/>
            <person name="Schatz M.C."/>
            <person name="Schlenke T."/>
            <person name="Schwartz R."/>
            <person name="Segarra C."/>
            <person name="Singh R.S."/>
            <person name="Sirot L."/>
            <person name="Sirota M."/>
            <person name="Sisneros N.B."/>
            <person name="Smith C.D."/>
            <person name="Smith T.F."/>
            <person name="Spieth J."/>
            <person name="Stage D.E."/>
            <person name="Stark A."/>
            <person name="Stephan W."/>
            <person name="Strausberg R.L."/>
            <person name="Strempel S."/>
            <person name="Sturgill D."/>
            <person name="Sutton G."/>
            <person name="Sutton G.G."/>
            <person name="Tao W."/>
            <person name="Teichmann S."/>
            <person name="Tobari Y.N."/>
            <person name="Tomimura Y."/>
            <person name="Tsolas J.M."/>
            <person name="Valente V.L."/>
            <person name="Venter E."/>
            <person name="Venter J.C."/>
            <person name="Vicario S."/>
            <person name="Vieira F.G."/>
            <person name="Vilella A.J."/>
            <person name="Villasante A."/>
            <person name="Walenz B."/>
            <person name="Wang J."/>
            <person name="Wasserman M."/>
            <person name="Watts T."/>
            <person name="Wilson D."/>
            <person name="Wilson R.K."/>
            <person name="Wing R.A."/>
            <person name="Wolfner M.F."/>
            <person name="Wong A."/>
            <person name="Wong G.K."/>
            <person name="Wu C.I."/>
            <person name="Wu G."/>
            <person name="Yamamoto D."/>
            <person name="Yang H.P."/>
            <person name="Yang S.P."/>
            <person name="Yorke J.A."/>
            <person name="Yoshida K."/>
            <person name="Zdobnov E."/>
            <person name="Zhang P."/>
            <person name="Zhang Y."/>
            <person name="Zimin A.V."/>
            <person name="Baldwin J."/>
            <person name="Abdouelleil A."/>
            <person name="Abdulkadir J."/>
            <person name="Abebe A."/>
            <person name="Abera B."/>
            <person name="Abreu J."/>
            <person name="Acer S.C."/>
            <person name="Aftuck L."/>
            <person name="Alexander A."/>
            <person name="An P."/>
            <person name="Anderson E."/>
            <person name="Anderson S."/>
            <person name="Arachi H."/>
            <person name="Azer M."/>
            <person name="Bachantsang P."/>
            <person name="Barry A."/>
            <person name="Bayul T."/>
            <person name="Berlin A."/>
            <person name="Bessette D."/>
            <person name="Bloom T."/>
            <person name="Blye J."/>
            <person name="Boguslavskiy L."/>
            <person name="Bonnet C."/>
            <person name="Boukhgalter B."/>
            <person name="Bourzgui I."/>
            <person name="Brown A."/>
            <person name="Cahill P."/>
            <person name="Channer S."/>
            <person name="Cheshatsang Y."/>
            <person name="Chuda L."/>
            <person name="Citroen M."/>
            <person name="Collymore A."/>
            <person name="Cooke P."/>
            <person name="Costello M."/>
            <person name="D'Aco K."/>
            <person name="Daza R."/>
            <person name="De Haan G."/>
            <person name="DeGray S."/>
            <person name="DeMaso C."/>
            <person name="Dhargay N."/>
            <person name="Dooley K."/>
            <person name="Dooley E."/>
            <person name="Doricent M."/>
            <person name="Dorje P."/>
            <person name="Dorjee K."/>
            <person name="Dupes A."/>
            <person name="Elong R."/>
            <person name="Falk J."/>
            <person name="Farina A."/>
            <person name="Faro S."/>
            <person name="Ferguson D."/>
            <person name="Fisher S."/>
            <person name="Foley C.D."/>
            <person name="Franke A."/>
            <person name="Friedrich D."/>
            <person name="Gadbois L."/>
            <person name="Gearin G."/>
            <person name="Gearin C.R."/>
            <person name="Giannoukos G."/>
            <person name="Goode T."/>
            <person name="Graham J."/>
            <person name="Grandbois E."/>
            <person name="Grewal S."/>
            <person name="Gyaltsen K."/>
            <person name="Hafez N."/>
            <person name="Hagos B."/>
            <person name="Hall J."/>
            <person name="Henson C."/>
            <person name="Hollinger A."/>
            <person name="Honan T."/>
            <person name="Huard M.D."/>
            <person name="Hughes L."/>
            <person name="Hurhula B."/>
            <person name="Husby M.E."/>
            <person name="Kamat A."/>
            <person name="Kanga B."/>
            <person name="Kashin S."/>
            <person name="Khazanovich D."/>
            <person name="Kisner P."/>
            <person name="Lance K."/>
            <person name="Lara M."/>
            <person name="Lee W."/>
            <person name="Lennon N."/>
            <person name="Letendre F."/>
            <person name="LeVine R."/>
            <person name="Lipovsky A."/>
            <person name="Liu X."/>
            <person name="Liu J."/>
            <person name="Liu S."/>
            <person name="Lokyitsang T."/>
            <person name="Lokyitsang Y."/>
            <person name="Lubonja R."/>
            <person name="Lui A."/>
            <person name="MacDonald P."/>
            <person name="Magnisalis V."/>
            <person name="Maru K."/>
            <person name="Matthews C."/>
            <person name="McCusker W."/>
            <person name="McDonough S."/>
            <person name="Mehta T."/>
            <person name="Meldrim J."/>
            <person name="Meneus L."/>
            <person name="Mihai O."/>
            <person name="Mihalev A."/>
            <person name="Mihova T."/>
            <person name="Mittelman R."/>
            <person name="Mlenga V."/>
            <person name="Montmayeur A."/>
            <person name="Mulrain L."/>
            <person name="Navidi A."/>
            <person name="Naylor J."/>
            <person name="Negash T."/>
            <person name="Nguyen T."/>
            <person name="Nguyen N."/>
            <person name="Nicol R."/>
            <person name="Norbu C."/>
            <person name="Norbu N."/>
            <person name="Novod N."/>
            <person name="O'Neill B."/>
            <person name="Osman S."/>
            <person name="Markiewicz E."/>
            <person name="Oyono O.L."/>
            <person name="Patti C."/>
            <person name="Phunkhang P."/>
            <person name="Pierre F."/>
            <person name="Priest M."/>
            <person name="Raghuraman S."/>
            <person name="Rege F."/>
            <person name="Reyes R."/>
            <person name="Rise C."/>
            <person name="Rogov P."/>
            <person name="Ross K."/>
            <person name="Ryan E."/>
            <person name="Settipalli S."/>
            <person name="Shea T."/>
            <person name="Sherpa N."/>
            <person name="Shi L."/>
            <person name="Shih D."/>
            <person name="Sparrow T."/>
            <person name="Spaulding J."/>
            <person name="Stalker J."/>
            <person name="Stange-Thomann N."/>
            <person name="Stavropoulos S."/>
            <person name="Stone C."/>
            <person name="Strader C."/>
            <person name="Tesfaye S."/>
            <person name="Thomson T."/>
            <person name="Thoulutsang Y."/>
            <person name="Thoulutsang D."/>
            <person name="Topham K."/>
            <person name="Topping I."/>
            <person name="Tsamla T."/>
            <person name="Vassiliev H."/>
            <person name="Vo A."/>
            <person name="Wangchuk T."/>
            <person name="Wangdi T."/>
            <person name="Weiand M."/>
            <person name="Wilkinson J."/>
            <person name="Wilson A."/>
            <person name="Yadav S."/>
            <person name="Young G."/>
            <person name="Yu Q."/>
            <person name="Zembek L."/>
            <person name="Zhong D."/>
            <person name="Zimmer A."/>
            <person name="Zwirko Z."/>
            <person name="Jaffe D.B."/>
            <person name="Alvarez P."/>
            <person name="Brockman W."/>
            <person name="Butler J."/>
            <person name="Chin C."/>
            <person name="Gnerre S."/>
            <person name="Grabherr M."/>
            <person name="Kleber M."/>
            <person name="Mauceli E."/>
            <person name="MacCallum I."/>
        </authorList>
    </citation>
    <scope>NUCLEOTIDE SEQUENCE [LARGE SCALE GENOMIC DNA]</scope>
    <source>
        <strain evidence="4">Tucson 14030-0811.24</strain>
    </source>
</reference>
<dbReference type="Pfam" id="PF00339">
    <property type="entry name" value="Arrestin_N"/>
    <property type="match status" value="1"/>
</dbReference>
<dbReference type="InterPro" id="IPR050357">
    <property type="entry name" value="Arrestin_domain-protein"/>
</dbReference>
<dbReference type="InterPro" id="IPR014752">
    <property type="entry name" value="Arrestin-like_C"/>
</dbReference>
<dbReference type="InterPro" id="IPR011021">
    <property type="entry name" value="Arrestin-like_N"/>
</dbReference>